<dbReference type="Proteomes" id="UP001596099">
    <property type="component" value="Unassembled WGS sequence"/>
</dbReference>
<sequence length="292" mass="31167">MSESATADRPATTDASDHDDLDRADMLAQVEALRSENERLRAAYHDAQRQRYRRTAVGFGVIGLLALAGGTLFPGVRTILLAIGGTGLFAAVMTLYLTPESFVPASIGEAVSRTHSDNMAAIAADLGLSEKRVYLRAGDDTRLYLPQYDDYELPAADALSTPFVTTDNTRERGLSLKPTGNTLYESFERAHSGPVPEGPAPLAQALTDAAIEQFELLARAEPDVESGRLAIGCAGAQITPLSALDHPVTSLVAVGLTTQLETPIAVTVQKSDDDRYDARLVFTWEGAEASSS</sequence>
<keyword evidence="6" id="KW-1185">Reference proteome</keyword>
<organism evidence="5 6">
    <name type="scientific">Halomarina salina</name>
    <dbReference type="NCBI Taxonomy" id="1872699"/>
    <lineage>
        <taxon>Archaea</taxon>
        <taxon>Methanobacteriati</taxon>
        <taxon>Methanobacteriota</taxon>
        <taxon>Stenosarchaea group</taxon>
        <taxon>Halobacteria</taxon>
        <taxon>Halobacteriales</taxon>
        <taxon>Natronomonadaceae</taxon>
        <taxon>Halomarina</taxon>
    </lineage>
</organism>
<keyword evidence="3" id="KW-0812">Transmembrane</keyword>
<keyword evidence="1" id="KW-0175">Coiled coil</keyword>
<protein>
    <recommendedName>
        <fullName evidence="4">DUF7982 domain-containing protein</fullName>
    </recommendedName>
</protein>
<name>A0ABD5RSM0_9EURY</name>
<keyword evidence="3" id="KW-1133">Transmembrane helix</keyword>
<evidence type="ECO:0000313" key="5">
    <source>
        <dbReference type="EMBL" id="MFC5973393.1"/>
    </source>
</evidence>
<feature type="region of interest" description="Disordered" evidence="2">
    <location>
        <begin position="1"/>
        <end position="20"/>
    </location>
</feature>
<keyword evidence="3" id="KW-0472">Membrane</keyword>
<comment type="caution">
    <text evidence="5">The sequence shown here is derived from an EMBL/GenBank/DDBJ whole genome shotgun (WGS) entry which is preliminary data.</text>
</comment>
<evidence type="ECO:0000313" key="6">
    <source>
        <dbReference type="Proteomes" id="UP001596099"/>
    </source>
</evidence>
<evidence type="ECO:0000259" key="4">
    <source>
        <dbReference type="Pfam" id="PF25939"/>
    </source>
</evidence>
<dbReference type="InterPro" id="IPR058288">
    <property type="entry name" value="DUF7982"/>
</dbReference>
<feature type="domain" description="DUF7982" evidence="4">
    <location>
        <begin position="25"/>
        <end position="284"/>
    </location>
</feature>
<evidence type="ECO:0000256" key="1">
    <source>
        <dbReference type="SAM" id="Coils"/>
    </source>
</evidence>
<dbReference type="AlphaFoldDB" id="A0ABD5RSM0"/>
<dbReference type="Pfam" id="PF25939">
    <property type="entry name" value="DUF7982"/>
    <property type="match status" value="1"/>
</dbReference>
<dbReference type="EMBL" id="JBHSQH010000001">
    <property type="protein sequence ID" value="MFC5973393.1"/>
    <property type="molecule type" value="Genomic_DNA"/>
</dbReference>
<evidence type="ECO:0000256" key="3">
    <source>
        <dbReference type="SAM" id="Phobius"/>
    </source>
</evidence>
<dbReference type="RefSeq" id="WP_247417889.1">
    <property type="nucleotide sequence ID" value="NZ_JALLGW010000001.1"/>
</dbReference>
<accession>A0ABD5RSM0</accession>
<reference evidence="5 6" key="1">
    <citation type="journal article" date="2019" name="Int. J. Syst. Evol. Microbiol.">
        <title>The Global Catalogue of Microorganisms (GCM) 10K type strain sequencing project: providing services to taxonomists for standard genome sequencing and annotation.</title>
        <authorList>
            <consortium name="The Broad Institute Genomics Platform"/>
            <consortium name="The Broad Institute Genome Sequencing Center for Infectious Disease"/>
            <person name="Wu L."/>
            <person name="Ma J."/>
        </authorList>
    </citation>
    <scope>NUCLEOTIDE SEQUENCE [LARGE SCALE GENOMIC DNA]</scope>
    <source>
        <strain evidence="5 6">CGMCC 1.12543</strain>
    </source>
</reference>
<feature type="transmembrane region" description="Helical" evidence="3">
    <location>
        <begin position="55"/>
        <end position="73"/>
    </location>
</feature>
<evidence type="ECO:0000256" key="2">
    <source>
        <dbReference type="SAM" id="MobiDB-lite"/>
    </source>
</evidence>
<proteinExistence type="predicted"/>
<feature type="coiled-coil region" evidence="1">
    <location>
        <begin position="23"/>
        <end position="50"/>
    </location>
</feature>
<gene>
    <name evidence="5" type="ORF">ACFPYI_18850</name>
</gene>